<dbReference type="EMBL" id="BMGR01000006">
    <property type="protein sequence ID" value="GGG03943.1"/>
    <property type="molecule type" value="Genomic_DNA"/>
</dbReference>
<evidence type="ECO:0000313" key="2">
    <source>
        <dbReference type="Proteomes" id="UP000644756"/>
    </source>
</evidence>
<dbReference type="Gene3D" id="3.10.28.20">
    <property type="entry name" value="Acetamidase/Formamidase-like domains"/>
    <property type="match status" value="1"/>
</dbReference>
<evidence type="ECO:0000313" key="1">
    <source>
        <dbReference type="EMBL" id="GGG03943.1"/>
    </source>
</evidence>
<dbReference type="SUPFAM" id="SSF141130">
    <property type="entry name" value="Acetamidase/Formamidase-like"/>
    <property type="match status" value="1"/>
</dbReference>
<sequence length="313" mass="33964">MTKHTILPQSGTLHGSFSRDNEPILTIQSGDSVSYSTLDGDWLKELKPAPNPGHGPEFELRDPIRDAGHAMCGPIAIEGAMPGMTLAVRINENRPASWGWSRVGGRQTEHDLRLGVSEGEPYYLSWELNNERMLATSHLGHSVRMQPFMGVLGMPPDEPGLHSTHPPRFCGGNMDCKELVPGTTLYLPIAVKGGLFSVGDGHAAQGDGEVGSTAIECPMDKVDLTFTLLPDMKLAMPRANTPAGWLTFGFHEDLKEATYTALNGMVDLLQEVFGFHRKEALALCSYTVDLRITQIVNGVCGVHAVLPHGSIRC</sequence>
<dbReference type="Pfam" id="PF03069">
    <property type="entry name" value="FmdA_AmdA"/>
    <property type="match status" value="1"/>
</dbReference>
<keyword evidence="2" id="KW-1185">Reference proteome</keyword>
<organism evidence="1 2">
    <name type="scientific">Paenibacillus abyssi</name>
    <dbReference type="NCBI Taxonomy" id="1340531"/>
    <lineage>
        <taxon>Bacteria</taxon>
        <taxon>Bacillati</taxon>
        <taxon>Bacillota</taxon>
        <taxon>Bacilli</taxon>
        <taxon>Bacillales</taxon>
        <taxon>Paenibacillaceae</taxon>
        <taxon>Paenibacillus</taxon>
    </lineage>
</organism>
<name>A0A917CZQ7_9BACL</name>
<dbReference type="GO" id="GO:0016811">
    <property type="term" value="F:hydrolase activity, acting on carbon-nitrogen (but not peptide) bonds, in linear amides"/>
    <property type="evidence" value="ECO:0007669"/>
    <property type="project" value="InterPro"/>
</dbReference>
<dbReference type="RefSeq" id="WP_188531047.1">
    <property type="nucleotide sequence ID" value="NZ_BMGR01000006.1"/>
</dbReference>
<dbReference type="PANTHER" id="PTHR31891">
    <property type="entry name" value="FORMAMIDASE C869.04-RELATED"/>
    <property type="match status" value="1"/>
</dbReference>
<dbReference type="Gene3D" id="2.60.120.580">
    <property type="entry name" value="Acetamidase/Formamidase-like domains"/>
    <property type="match status" value="2"/>
</dbReference>
<reference evidence="1" key="1">
    <citation type="journal article" date="2014" name="Int. J. Syst. Evol. Microbiol.">
        <title>Complete genome sequence of Corynebacterium casei LMG S-19264T (=DSM 44701T), isolated from a smear-ripened cheese.</title>
        <authorList>
            <consortium name="US DOE Joint Genome Institute (JGI-PGF)"/>
            <person name="Walter F."/>
            <person name="Albersmeier A."/>
            <person name="Kalinowski J."/>
            <person name="Ruckert C."/>
        </authorList>
    </citation>
    <scope>NUCLEOTIDE SEQUENCE</scope>
    <source>
        <strain evidence="1">CGMCC 1.12987</strain>
    </source>
</reference>
<accession>A0A917CZQ7</accession>
<proteinExistence type="predicted"/>
<gene>
    <name evidence="1" type="ORF">GCM10010916_21260</name>
</gene>
<dbReference type="Proteomes" id="UP000644756">
    <property type="component" value="Unassembled WGS sequence"/>
</dbReference>
<comment type="caution">
    <text evidence="1">The sequence shown here is derived from an EMBL/GenBank/DDBJ whole genome shotgun (WGS) entry which is preliminary data.</text>
</comment>
<protein>
    <submittedName>
        <fullName evidence="1">Acetamidase</fullName>
    </submittedName>
</protein>
<dbReference type="PANTHER" id="PTHR31891:SF1">
    <property type="entry name" value="FORMAMIDASE C869.04-RELATED"/>
    <property type="match status" value="1"/>
</dbReference>
<dbReference type="AlphaFoldDB" id="A0A917CZQ7"/>
<reference evidence="1" key="2">
    <citation type="submission" date="2020-09" db="EMBL/GenBank/DDBJ databases">
        <authorList>
            <person name="Sun Q."/>
            <person name="Zhou Y."/>
        </authorList>
    </citation>
    <scope>NUCLEOTIDE SEQUENCE</scope>
    <source>
        <strain evidence="1">CGMCC 1.12987</strain>
    </source>
</reference>
<dbReference type="InterPro" id="IPR004304">
    <property type="entry name" value="FmdA_AmdA"/>
</dbReference>